<name>A0A2P6AQP0_9GAMM</name>
<dbReference type="Pfam" id="PF01850">
    <property type="entry name" value="PIN"/>
    <property type="match status" value="1"/>
</dbReference>
<comment type="cofactor">
    <cofactor evidence="1 8">
        <name>Mg(2+)</name>
        <dbReference type="ChEBI" id="CHEBI:18420"/>
    </cofactor>
</comment>
<dbReference type="GO" id="GO:0016787">
    <property type="term" value="F:hydrolase activity"/>
    <property type="evidence" value="ECO:0007669"/>
    <property type="project" value="UniProtKB-KW"/>
</dbReference>
<evidence type="ECO:0000313" key="11">
    <source>
        <dbReference type="Proteomes" id="UP000243900"/>
    </source>
</evidence>
<keyword evidence="5 8" id="KW-0378">Hydrolase</keyword>
<dbReference type="PANTHER" id="PTHR33653:SF1">
    <property type="entry name" value="RIBONUCLEASE VAPC2"/>
    <property type="match status" value="1"/>
</dbReference>
<dbReference type="InterPro" id="IPR050556">
    <property type="entry name" value="Type_II_TA_system_RNase"/>
</dbReference>
<keyword evidence="4 8" id="KW-0479">Metal-binding</keyword>
<keyword evidence="11" id="KW-1185">Reference proteome</keyword>
<dbReference type="GO" id="GO:0000287">
    <property type="term" value="F:magnesium ion binding"/>
    <property type="evidence" value="ECO:0007669"/>
    <property type="project" value="UniProtKB-UniRule"/>
</dbReference>
<feature type="domain" description="PIN" evidence="9">
    <location>
        <begin position="2"/>
        <end position="125"/>
    </location>
</feature>
<reference evidence="11" key="1">
    <citation type="submission" date="2018-02" db="EMBL/GenBank/DDBJ databases">
        <title>Genome sequencing of Solimonas sp. HR-BB.</title>
        <authorList>
            <person name="Lee Y."/>
            <person name="Jeon C.O."/>
        </authorList>
    </citation>
    <scope>NUCLEOTIDE SEQUENCE [LARGE SCALE GENOMIC DNA]</scope>
    <source>
        <strain evidence="11">HR-E</strain>
    </source>
</reference>
<dbReference type="InterPro" id="IPR029060">
    <property type="entry name" value="PIN-like_dom_sf"/>
</dbReference>
<keyword evidence="6 8" id="KW-0460">Magnesium</keyword>
<evidence type="ECO:0000256" key="2">
    <source>
        <dbReference type="ARBA" id="ARBA00022649"/>
    </source>
</evidence>
<evidence type="ECO:0000256" key="3">
    <source>
        <dbReference type="ARBA" id="ARBA00022722"/>
    </source>
</evidence>
<dbReference type="Gene3D" id="3.40.50.1010">
    <property type="entry name" value="5'-nuclease"/>
    <property type="match status" value="1"/>
</dbReference>
<feature type="binding site" evidence="8">
    <location>
        <position position="102"/>
    </location>
    <ligand>
        <name>Mg(2+)</name>
        <dbReference type="ChEBI" id="CHEBI:18420"/>
    </ligand>
</feature>
<dbReference type="GO" id="GO:0090729">
    <property type="term" value="F:toxin activity"/>
    <property type="evidence" value="ECO:0007669"/>
    <property type="project" value="UniProtKB-KW"/>
</dbReference>
<evidence type="ECO:0000256" key="8">
    <source>
        <dbReference type="HAMAP-Rule" id="MF_00265"/>
    </source>
</evidence>
<dbReference type="Proteomes" id="UP000243900">
    <property type="component" value="Unassembled WGS sequence"/>
</dbReference>
<dbReference type="EMBL" id="PTQZ01000275">
    <property type="protein sequence ID" value="PQA32054.1"/>
    <property type="molecule type" value="Genomic_DNA"/>
</dbReference>
<keyword evidence="8" id="KW-0800">Toxin</keyword>
<evidence type="ECO:0000313" key="10">
    <source>
        <dbReference type="EMBL" id="PQA32054.1"/>
    </source>
</evidence>
<sequence>MYLVDTNVISEARKGARADPGVRAFFRDADPGALYLSAQTLGEIRRGLENIRRRGDADQARRLEEWLLGILSGYADRVLGFDADCAQVWGGLMSPHAVHAIDKQIAAIALIHDMTVVTRNVADFADTGVRLLNPFGVRAPDVS</sequence>
<dbReference type="InterPro" id="IPR002716">
    <property type="entry name" value="PIN_dom"/>
</dbReference>
<proteinExistence type="inferred from homology"/>
<keyword evidence="2 8" id="KW-1277">Toxin-antitoxin system</keyword>
<dbReference type="HAMAP" id="MF_00265">
    <property type="entry name" value="VapC_Nob1"/>
    <property type="match status" value="1"/>
</dbReference>
<feature type="binding site" evidence="8">
    <location>
        <position position="5"/>
    </location>
    <ligand>
        <name>Mg(2+)</name>
        <dbReference type="ChEBI" id="CHEBI:18420"/>
    </ligand>
</feature>
<dbReference type="GO" id="GO:0004540">
    <property type="term" value="F:RNA nuclease activity"/>
    <property type="evidence" value="ECO:0007669"/>
    <property type="project" value="InterPro"/>
</dbReference>
<accession>A0A2P6AQP0</accession>
<dbReference type="SUPFAM" id="SSF88723">
    <property type="entry name" value="PIN domain-like"/>
    <property type="match status" value="1"/>
</dbReference>
<dbReference type="OrthoDB" id="9804823at2"/>
<dbReference type="PANTHER" id="PTHR33653">
    <property type="entry name" value="RIBONUCLEASE VAPC2"/>
    <property type="match status" value="1"/>
</dbReference>
<protein>
    <recommendedName>
        <fullName evidence="8">Ribonuclease VapC</fullName>
        <shortName evidence="8">RNase VapC</shortName>
        <ecNumber evidence="8">3.1.-.-</ecNumber>
    </recommendedName>
    <alternativeName>
        <fullName evidence="8">Toxin VapC</fullName>
    </alternativeName>
</protein>
<evidence type="ECO:0000256" key="7">
    <source>
        <dbReference type="ARBA" id="ARBA00038093"/>
    </source>
</evidence>
<dbReference type="InterPro" id="IPR022907">
    <property type="entry name" value="VapC_family"/>
</dbReference>
<evidence type="ECO:0000256" key="1">
    <source>
        <dbReference type="ARBA" id="ARBA00001946"/>
    </source>
</evidence>
<comment type="function">
    <text evidence="8">Toxic component of a toxin-antitoxin (TA) system. An RNase.</text>
</comment>
<comment type="similarity">
    <text evidence="7 8">Belongs to the PINc/VapC protein family.</text>
</comment>
<evidence type="ECO:0000259" key="9">
    <source>
        <dbReference type="Pfam" id="PF01850"/>
    </source>
</evidence>
<dbReference type="EC" id="3.1.-.-" evidence="8"/>
<dbReference type="CDD" id="cd18746">
    <property type="entry name" value="PIN_VapC4-5_FitB-like"/>
    <property type="match status" value="1"/>
</dbReference>
<evidence type="ECO:0000256" key="4">
    <source>
        <dbReference type="ARBA" id="ARBA00022723"/>
    </source>
</evidence>
<keyword evidence="3 8" id="KW-0540">Nuclease</keyword>
<organism evidence="10 11">
    <name type="scientific">Amnimonas aquatica</name>
    <dbReference type="NCBI Taxonomy" id="2094561"/>
    <lineage>
        <taxon>Bacteria</taxon>
        <taxon>Pseudomonadati</taxon>
        <taxon>Pseudomonadota</taxon>
        <taxon>Gammaproteobacteria</taxon>
        <taxon>Moraxellales</taxon>
        <taxon>Moraxellaceae</taxon>
        <taxon>Amnimonas</taxon>
    </lineage>
</organism>
<evidence type="ECO:0000256" key="5">
    <source>
        <dbReference type="ARBA" id="ARBA00022801"/>
    </source>
</evidence>
<comment type="caution">
    <text evidence="10">The sequence shown here is derived from an EMBL/GenBank/DDBJ whole genome shotgun (WGS) entry which is preliminary data.</text>
</comment>
<evidence type="ECO:0000256" key="6">
    <source>
        <dbReference type="ARBA" id="ARBA00022842"/>
    </source>
</evidence>
<dbReference type="AlphaFoldDB" id="A0A2P6AQP0"/>
<gene>
    <name evidence="8" type="primary">vapC</name>
    <name evidence="10" type="ORF">C5O18_08990</name>
</gene>